<organism evidence="2 3">
    <name type="scientific">Hymenobacter citatus</name>
    <dbReference type="NCBI Taxonomy" id="2763506"/>
    <lineage>
        <taxon>Bacteria</taxon>
        <taxon>Pseudomonadati</taxon>
        <taxon>Bacteroidota</taxon>
        <taxon>Cytophagia</taxon>
        <taxon>Cytophagales</taxon>
        <taxon>Hymenobacteraceae</taxon>
        <taxon>Hymenobacter</taxon>
    </lineage>
</organism>
<evidence type="ECO:0000313" key="2">
    <source>
        <dbReference type="EMBL" id="MBC6610919.1"/>
    </source>
</evidence>
<dbReference type="Gene3D" id="1.25.40.10">
    <property type="entry name" value="Tetratricopeptide repeat domain"/>
    <property type="match status" value="1"/>
</dbReference>
<dbReference type="Proteomes" id="UP000622017">
    <property type="component" value="Unassembled WGS sequence"/>
</dbReference>
<dbReference type="SUPFAM" id="SSF48452">
    <property type="entry name" value="TPR-like"/>
    <property type="match status" value="1"/>
</dbReference>
<sequence length="245" mass="26785">MKNFLIPCALLLTFLAATPAQAQRKSKSKSKSKTESAAATITADSRVQPLFGGLSATQAEQALGATYLGNIQKSFASRAEASDFFTTKGFEYLNEGQVDTATYRLNLAWVLNPKNPLPYRGLGVIASQQPTPDASIDLLNQALALAPNDNQALGDLGSLYLMRYEQTKKKKDLTTSTEFLNKALAADSTNAAAWQQLARIYYIQEDYAKAWNAVHQGQKYSVASIDFNFISELIAKQPDPQGTFK</sequence>
<keyword evidence="3" id="KW-1185">Reference proteome</keyword>
<feature type="chain" id="PRO_5047287943" description="Tetratricopeptide repeat protein" evidence="1">
    <location>
        <begin position="23"/>
        <end position="245"/>
    </location>
</feature>
<keyword evidence="1" id="KW-0732">Signal</keyword>
<evidence type="ECO:0000313" key="3">
    <source>
        <dbReference type="Proteomes" id="UP000622017"/>
    </source>
</evidence>
<dbReference type="EMBL" id="JACSCY010000005">
    <property type="protein sequence ID" value="MBC6610919.1"/>
    <property type="molecule type" value="Genomic_DNA"/>
</dbReference>
<dbReference type="RefSeq" id="WP_187319213.1">
    <property type="nucleotide sequence ID" value="NZ_JACSCY010000005.1"/>
</dbReference>
<protein>
    <recommendedName>
        <fullName evidence="4">Tetratricopeptide repeat protein</fullName>
    </recommendedName>
</protein>
<proteinExistence type="predicted"/>
<evidence type="ECO:0008006" key="4">
    <source>
        <dbReference type="Google" id="ProtNLM"/>
    </source>
</evidence>
<evidence type="ECO:0000256" key="1">
    <source>
        <dbReference type="SAM" id="SignalP"/>
    </source>
</evidence>
<gene>
    <name evidence="2" type="ORF">H8B15_08290</name>
</gene>
<name>A0ABR7MJ77_9BACT</name>
<accession>A0ABR7MJ77</accession>
<comment type="caution">
    <text evidence="2">The sequence shown here is derived from an EMBL/GenBank/DDBJ whole genome shotgun (WGS) entry which is preliminary data.</text>
</comment>
<dbReference type="InterPro" id="IPR011990">
    <property type="entry name" value="TPR-like_helical_dom_sf"/>
</dbReference>
<reference evidence="2 3" key="1">
    <citation type="submission" date="2020-08" db="EMBL/GenBank/DDBJ databases">
        <title>Hymenobacter sp.</title>
        <authorList>
            <person name="Kim M.K."/>
        </authorList>
    </citation>
    <scope>NUCLEOTIDE SEQUENCE [LARGE SCALE GENOMIC DNA]</scope>
    <source>
        <strain evidence="2 3">BT507</strain>
    </source>
</reference>
<feature type="signal peptide" evidence="1">
    <location>
        <begin position="1"/>
        <end position="22"/>
    </location>
</feature>